<name>A0ACA9R435_9GLOM</name>
<evidence type="ECO:0000313" key="2">
    <source>
        <dbReference type="Proteomes" id="UP000789702"/>
    </source>
</evidence>
<dbReference type="EMBL" id="CAJVPU010059643">
    <property type="protein sequence ID" value="CAG8775684.1"/>
    <property type="molecule type" value="Genomic_DNA"/>
</dbReference>
<sequence>KWAENFQTQEAESKLKAKANEVSGNTFEILGQFNNEEEFSTEDIEDTEDSETERNMEENVNISEDIEDIEDSETERNMEENVNISEMLKHLNNEKEFSTKANENIEGSNDYENSIRNWLLSWVKPEGNRPLEDLKDDSNVWQMSRAERIKLHDFWKESIQSEYLEEL</sequence>
<accession>A0ACA9R435</accession>
<proteinExistence type="predicted"/>
<comment type="caution">
    <text evidence="1">The sequence shown here is derived from an EMBL/GenBank/DDBJ whole genome shotgun (WGS) entry which is preliminary data.</text>
</comment>
<reference evidence="1" key="1">
    <citation type="submission" date="2021-06" db="EMBL/GenBank/DDBJ databases">
        <authorList>
            <person name="Kallberg Y."/>
            <person name="Tangrot J."/>
            <person name="Rosling A."/>
        </authorList>
    </citation>
    <scope>NUCLEOTIDE SEQUENCE</scope>
    <source>
        <strain evidence="1">IL203A</strain>
    </source>
</reference>
<feature type="non-terminal residue" evidence="1">
    <location>
        <position position="167"/>
    </location>
</feature>
<evidence type="ECO:0000313" key="1">
    <source>
        <dbReference type="EMBL" id="CAG8775684.1"/>
    </source>
</evidence>
<protein>
    <submittedName>
        <fullName evidence="1">1294_t:CDS:1</fullName>
    </submittedName>
</protein>
<organism evidence="1 2">
    <name type="scientific">Dentiscutata heterogama</name>
    <dbReference type="NCBI Taxonomy" id="1316150"/>
    <lineage>
        <taxon>Eukaryota</taxon>
        <taxon>Fungi</taxon>
        <taxon>Fungi incertae sedis</taxon>
        <taxon>Mucoromycota</taxon>
        <taxon>Glomeromycotina</taxon>
        <taxon>Glomeromycetes</taxon>
        <taxon>Diversisporales</taxon>
        <taxon>Gigasporaceae</taxon>
        <taxon>Dentiscutata</taxon>
    </lineage>
</organism>
<feature type="non-terminal residue" evidence="1">
    <location>
        <position position="1"/>
    </location>
</feature>
<keyword evidence="2" id="KW-1185">Reference proteome</keyword>
<gene>
    <name evidence="1" type="ORF">DHETER_LOCUS16103</name>
</gene>
<dbReference type="Proteomes" id="UP000789702">
    <property type="component" value="Unassembled WGS sequence"/>
</dbReference>